<proteinExistence type="predicted"/>
<feature type="domain" description="BTB" evidence="3">
    <location>
        <begin position="8"/>
        <end position="75"/>
    </location>
</feature>
<evidence type="ECO:0000256" key="1">
    <source>
        <dbReference type="ARBA" id="ARBA00022441"/>
    </source>
</evidence>
<dbReference type="SMART" id="SM00612">
    <property type="entry name" value="Kelch"/>
    <property type="match status" value="4"/>
</dbReference>
<dbReference type="Proteomes" id="UP001152320">
    <property type="component" value="Chromosome 11"/>
</dbReference>
<dbReference type="SUPFAM" id="SSF54695">
    <property type="entry name" value="POZ domain"/>
    <property type="match status" value="1"/>
</dbReference>
<dbReference type="Pfam" id="PF01344">
    <property type="entry name" value="Kelch_1"/>
    <property type="match status" value="3"/>
</dbReference>
<organism evidence="4 5">
    <name type="scientific">Holothuria leucospilota</name>
    <name type="common">Black long sea cucumber</name>
    <name type="synonym">Mertensiothuria leucospilota</name>
    <dbReference type="NCBI Taxonomy" id="206669"/>
    <lineage>
        <taxon>Eukaryota</taxon>
        <taxon>Metazoa</taxon>
        <taxon>Echinodermata</taxon>
        <taxon>Eleutherozoa</taxon>
        <taxon>Echinozoa</taxon>
        <taxon>Holothuroidea</taxon>
        <taxon>Aspidochirotacea</taxon>
        <taxon>Aspidochirotida</taxon>
        <taxon>Holothuriidae</taxon>
        <taxon>Holothuria</taxon>
    </lineage>
</organism>
<dbReference type="SMART" id="SM00225">
    <property type="entry name" value="BTB"/>
    <property type="match status" value="1"/>
</dbReference>
<dbReference type="PANTHER" id="PTHR24412">
    <property type="entry name" value="KELCH PROTEIN"/>
    <property type="match status" value="1"/>
</dbReference>
<dbReference type="InterPro" id="IPR000210">
    <property type="entry name" value="BTB/POZ_dom"/>
</dbReference>
<keyword evidence="1" id="KW-0880">Kelch repeat</keyword>
<dbReference type="InterPro" id="IPR011705">
    <property type="entry name" value="BACK"/>
</dbReference>
<comment type="caution">
    <text evidence="4">The sequence shown here is derived from an EMBL/GenBank/DDBJ whole genome shotgun (WGS) entry which is preliminary data.</text>
</comment>
<dbReference type="OrthoDB" id="45365at2759"/>
<gene>
    <name evidence="4" type="ORF">HOLleu_24486</name>
</gene>
<reference evidence="4" key="1">
    <citation type="submission" date="2021-10" db="EMBL/GenBank/DDBJ databases">
        <title>Tropical sea cucumber genome reveals ecological adaptation and Cuvierian tubules defense mechanism.</title>
        <authorList>
            <person name="Chen T."/>
        </authorList>
    </citation>
    <scope>NUCLEOTIDE SEQUENCE</scope>
    <source>
        <strain evidence="4">Nanhai2018</strain>
        <tissue evidence="4">Muscle</tissue>
    </source>
</reference>
<dbReference type="Gene3D" id="1.25.40.420">
    <property type="match status" value="1"/>
</dbReference>
<name>A0A9Q1H5I8_HOLLE</name>
<evidence type="ECO:0000313" key="5">
    <source>
        <dbReference type="Proteomes" id="UP001152320"/>
    </source>
</evidence>
<dbReference type="SUPFAM" id="SSF117281">
    <property type="entry name" value="Kelch motif"/>
    <property type="match status" value="1"/>
</dbReference>
<dbReference type="AlphaFoldDB" id="A0A9Q1H5I8"/>
<keyword evidence="5" id="KW-1185">Reference proteome</keyword>
<dbReference type="PROSITE" id="PS50097">
    <property type="entry name" value="BTB"/>
    <property type="match status" value="1"/>
</dbReference>
<protein>
    <submittedName>
        <fullName evidence="4">Kelch-like protein 24</fullName>
    </submittedName>
</protein>
<dbReference type="CDD" id="cd18186">
    <property type="entry name" value="BTB_POZ_ZBTB_KLHL-like"/>
    <property type="match status" value="1"/>
</dbReference>
<evidence type="ECO:0000256" key="2">
    <source>
        <dbReference type="ARBA" id="ARBA00022737"/>
    </source>
</evidence>
<dbReference type="Pfam" id="PF07707">
    <property type="entry name" value="BACK"/>
    <property type="match status" value="1"/>
</dbReference>
<accession>A0A9Q1H5I8</accession>
<dbReference type="SMART" id="SM00875">
    <property type="entry name" value="BACK"/>
    <property type="match status" value="1"/>
</dbReference>
<dbReference type="InterPro" id="IPR017096">
    <property type="entry name" value="BTB-kelch_protein"/>
</dbReference>
<dbReference type="Gene3D" id="2.120.10.80">
    <property type="entry name" value="Kelch-type beta propeller"/>
    <property type="match status" value="2"/>
</dbReference>
<dbReference type="InterPro" id="IPR011333">
    <property type="entry name" value="SKP1/BTB/POZ_sf"/>
</dbReference>
<dbReference type="InterPro" id="IPR015915">
    <property type="entry name" value="Kelch-typ_b-propeller"/>
</dbReference>
<sequence length="560" mass="63284">MQKNEECTDVTIYAEGKRFPCHRNVLAASSRYFRAMFTSDHRERTSDEVELTGIKASCFQLILNYVYTGEVRISLNNVQDLLIGADFLNYTTLSAGCIAFLKTAISIENCLDLITFSTRHTVCSSLLGAAMRYFDVNFESVCKHCSFLDIEANILVSLLSSDTLKSPREVEIVFAVLKWIAHDFESREAFSHQIFKHIRLPLVDGSILKDLRKNCTIIQESVHLHDIFNEAICCQILLRNGYRVISPKTHPRNVPLDQNEEILIMVGGMNYSDDGEIICNNDVFSTSLSTSLITEAEKPSWRRLATMPHHLKRKYCVTAVGTHIYVTGGFDVVCGQSINSVWCFYYHRNIWYSVPSMLHARHSHGATEHCGKLLVVGGKSSVHDSRITSVEMYNQTSKGWRELEPLPIAVSVPSVINISDKLYVIGGATEDGNACTKIQVFNIHLEFWRIFDSSLTLQRKTLRAIPIDGKIFMTGIRKPRDAVTYDPESDHFVSRQGPSQYRIFPGVTLMHDNILIIGGKSDDSILKTAECYSLSTEEWTKFDNFLPKPLYMQGCVVINA</sequence>
<dbReference type="PANTHER" id="PTHR24412:SF489">
    <property type="entry name" value="RING FINGER DOMAIN AND KELCH REPEAT-CONTAINING PROTEIN DDB_G0271372"/>
    <property type="match status" value="1"/>
</dbReference>
<evidence type="ECO:0000313" key="4">
    <source>
        <dbReference type="EMBL" id="KAJ8034064.1"/>
    </source>
</evidence>
<dbReference type="Gene3D" id="3.30.710.10">
    <property type="entry name" value="Potassium Channel Kv1.1, Chain A"/>
    <property type="match status" value="1"/>
</dbReference>
<keyword evidence="2" id="KW-0677">Repeat</keyword>
<dbReference type="Pfam" id="PF00651">
    <property type="entry name" value="BTB"/>
    <property type="match status" value="1"/>
</dbReference>
<dbReference type="PIRSF" id="PIRSF037037">
    <property type="entry name" value="Kelch-like_protein_gigaxonin"/>
    <property type="match status" value="1"/>
</dbReference>
<dbReference type="InterPro" id="IPR006652">
    <property type="entry name" value="Kelch_1"/>
</dbReference>
<dbReference type="EMBL" id="JAIZAY010000011">
    <property type="protein sequence ID" value="KAJ8034064.1"/>
    <property type="molecule type" value="Genomic_DNA"/>
</dbReference>
<evidence type="ECO:0000259" key="3">
    <source>
        <dbReference type="PROSITE" id="PS50097"/>
    </source>
</evidence>